<evidence type="ECO:0008006" key="5">
    <source>
        <dbReference type="Google" id="ProtNLM"/>
    </source>
</evidence>
<evidence type="ECO:0000256" key="2">
    <source>
        <dbReference type="SAM" id="Phobius"/>
    </source>
</evidence>
<evidence type="ECO:0000313" key="3">
    <source>
        <dbReference type="EMBL" id="WOA53036.1"/>
    </source>
</evidence>
<gene>
    <name evidence="3" type="ORF">RXA29_01970</name>
</gene>
<organism evidence="3 4">
    <name type="scientific">Dickeya solani</name>
    <dbReference type="NCBI Taxonomy" id="1089444"/>
    <lineage>
        <taxon>Bacteria</taxon>
        <taxon>Pseudomonadati</taxon>
        <taxon>Pseudomonadota</taxon>
        <taxon>Gammaproteobacteria</taxon>
        <taxon>Enterobacterales</taxon>
        <taxon>Pectobacteriaceae</taxon>
        <taxon>Dickeya</taxon>
    </lineage>
</organism>
<feature type="coiled-coil region" evidence="1">
    <location>
        <begin position="61"/>
        <end position="128"/>
    </location>
</feature>
<dbReference type="EMBL" id="CP136339">
    <property type="protein sequence ID" value="WOA53036.1"/>
    <property type="molecule type" value="Genomic_DNA"/>
</dbReference>
<evidence type="ECO:0000313" key="4">
    <source>
        <dbReference type="Proteomes" id="UP001304423"/>
    </source>
</evidence>
<reference evidence="3" key="1">
    <citation type="submission" date="2023-10" db="EMBL/GenBank/DDBJ databases">
        <title>Clonality and diversity in the soft rot Dickeya solani phytopathogen.</title>
        <authorList>
            <person name="Pedron J."/>
            <person name="Van Gijsegem F."/>
            <person name="Portier P."/>
            <person name="Taghouti G."/>
        </authorList>
    </citation>
    <scope>NUCLEOTIDE SEQUENCE</scope>
    <source>
        <strain evidence="3">CFBP5647</strain>
    </source>
</reference>
<feature type="transmembrane region" description="Helical" evidence="2">
    <location>
        <begin position="165"/>
        <end position="194"/>
    </location>
</feature>
<dbReference type="AlphaFoldDB" id="A0AAX4F0R1"/>
<keyword evidence="2" id="KW-0472">Membrane</keyword>
<protein>
    <recommendedName>
        <fullName evidence="5">MobB</fullName>
    </recommendedName>
</protein>
<keyword evidence="2" id="KW-0812">Transmembrane</keyword>
<keyword evidence="2" id="KW-1133">Transmembrane helix</keyword>
<evidence type="ECO:0000256" key="1">
    <source>
        <dbReference type="SAM" id="Coils"/>
    </source>
</evidence>
<keyword evidence="1" id="KW-0175">Coiled coil</keyword>
<accession>A0AAX4F0R1</accession>
<dbReference type="RefSeq" id="WP_316393239.1">
    <property type="nucleotide sequence ID" value="NZ_CP136339.1"/>
</dbReference>
<dbReference type="Proteomes" id="UP001304423">
    <property type="component" value="Chromosome"/>
</dbReference>
<proteinExistence type="predicted"/>
<name>A0AAX4F0R1_9GAMM</name>
<sequence length="229" mass="26842">MEINNSPVMDNAKSWVFQLLVKSPEDSIGLIAYSFYKLEKNQYAEKLRANGQSDREIDLAVKQFHDQVVNTQRRLDSYRDNARTMFSRLLEDWEEKIRKDYQQQLDIIDKKNSEIEHLKTEIDKQNQKIIRNDTIRNKAVEDAKEEAIREFFRAASRKEKQKAPIALRILFWIWSGFSGIIASVILFIFLYGIVGLLTTPERKSQIWQWGIESFKSSSPLPPIESSKPQ</sequence>